<dbReference type="Proteomes" id="UP001253463">
    <property type="component" value="Unassembled WGS sequence"/>
</dbReference>
<evidence type="ECO:0000313" key="1">
    <source>
        <dbReference type="EMBL" id="ELN6932226.1"/>
    </source>
</evidence>
<name>A0AAI9G8R7_9VIBR</name>
<gene>
    <name evidence="1" type="ORF">RZY48_001612</name>
</gene>
<reference evidence="1" key="1">
    <citation type="submission" date="2023-10" db="EMBL/GenBank/DDBJ databases">
        <authorList>
            <consortium name="PulseNet: The National Subtyping Network for Foodborne Disease Surveillance"/>
        </authorList>
    </citation>
    <scope>NUCLEOTIDE SEQUENCE</scope>
    <source>
        <strain evidence="1">PNUSAV004886</strain>
    </source>
</reference>
<dbReference type="EMBL" id="ABNSCA010000003">
    <property type="protein sequence ID" value="ELN6932226.1"/>
    <property type="molecule type" value="Genomic_DNA"/>
</dbReference>
<dbReference type="AlphaFoldDB" id="A0AAI9G8R7"/>
<evidence type="ECO:0000313" key="2">
    <source>
        <dbReference type="Proteomes" id="UP001253463"/>
    </source>
</evidence>
<comment type="caution">
    <text evidence="1">The sequence shown here is derived from an EMBL/GenBank/DDBJ whole genome shotgun (WGS) entry which is preliminary data.</text>
</comment>
<sequence>MKKSRSVERRDEWQWFAFMQQKQVPPYRRLACRKMGVAFPNDLTPY</sequence>
<proteinExistence type="predicted"/>
<protein>
    <submittedName>
        <fullName evidence="1">Uncharacterized protein</fullName>
    </submittedName>
</protein>
<dbReference type="RefSeq" id="WP_158136055.1">
    <property type="nucleotide sequence ID" value="NZ_CP046792.1"/>
</dbReference>
<accession>A0AAI9G8R7</accession>
<organism evidence="1 2">
    <name type="scientific">Vibrio navarrensis</name>
    <dbReference type="NCBI Taxonomy" id="29495"/>
    <lineage>
        <taxon>Bacteria</taxon>
        <taxon>Pseudomonadati</taxon>
        <taxon>Pseudomonadota</taxon>
        <taxon>Gammaproteobacteria</taxon>
        <taxon>Vibrionales</taxon>
        <taxon>Vibrionaceae</taxon>
        <taxon>Vibrio</taxon>
    </lineage>
</organism>